<dbReference type="SUPFAM" id="SSF53474">
    <property type="entry name" value="alpha/beta-Hydrolases"/>
    <property type="match status" value="1"/>
</dbReference>
<accession>A0A5P2DHE0</accession>
<dbReference type="EMBL" id="CP029189">
    <property type="protein sequence ID" value="QES54575.1"/>
    <property type="molecule type" value="Genomic_DNA"/>
</dbReference>
<dbReference type="Proteomes" id="UP000324101">
    <property type="component" value="Chromosome"/>
</dbReference>
<dbReference type="InterPro" id="IPR029058">
    <property type="entry name" value="AB_hydrolase_fold"/>
</dbReference>
<proteinExistence type="predicted"/>
<reference evidence="1 2" key="1">
    <citation type="submission" date="2018-05" db="EMBL/GenBank/DDBJ databases">
        <title>Streptomyces venezuelae.</title>
        <authorList>
            <person name="Kim W."/>
            <person name="Lee N."/>
            <person name="Cho B.-K."/>
        </authorList>
    </citation>
    <scope>NUCLEOTIDE SEQUENCE [LARGE SCALE GENOMIC DNA]</scope>
    <source>
        <strain evidence="1 2">ATCC 21018</strain>
    </source>
</reference>
<dbReference type="OrthoDB" id="8871309at2"/>
<dbReference type="RefSeq" id="WP_150257328.1">
    <property type="nucleotide sequence ID" value="NZ_CP029189.1"/>
</dbReference>
<dbReference type="AlphaFoldDB" id="A0A5P2DHE0"/>
<dbReference type="GO" id="GO:0016298">
    <property type="term" value="F:lipase activity"/>
    <property type="evidence" value="ECO:0007669"/>
    <property type="project" value="TreeGrafter"/>
</dbReference>
<dbReference type="PANTHER" id="PTHR32015">
    <property type="entry name" value="FASTING INDUCED LIPASE"/>
    <property type="match status" value="1"/>
</dbReference>
<dbReference type="Pfam" id="PF01674">
    <property type="entry name" value="Lipase_2"/>
    <property type="match status" value="1"/>
</dbReference>
<gene>
    <name evidence="1" type="ORF">DEJ51_10310</name>
</gene>
<dbReference type="Gene3D" id="3.40.50.1820">
    <property type="entry name" value="alpha/beta hydrolase"/>
    <property type="match status" value="1"/>
</dbReference>
<sequence>MLTARQRALPLPAPPAPPVPRAGTAFRSLRSLRALLALLTLCLALSGPGPAHAAGRAQAAPRGPVVFVHGYNADPGVWGALRADLRAAGYTDAQFFSFGYDTHQSVNEVLAGRLGAYVDQVRRETGAAKVDVVAHSFGSLVSRWYVKFGGGTAAVDHWVSLAGPNRGTSTAWACALWDQACRDMTPGSYVVRNLNGGDETPGAVKYATFWSACDEIVNPDDSVPLTGAANTPVGCLKHNDLLGDDGTSAGVRAFLSS</sequence>
<name>A0A5P2DHE0_STRVZ</name>
<dbReference type="InterPro" id="IPR002918">
    <property type="entry name" value="Lipase_EstA/Esterase_EstB"/>
</dbReference>
<organism evidence="1 2">
    <name type="scientific">Streptomyces venezuelae</name>
    <dbReference type="NCBI Taxonomy" id="54571"/>
    <lineage>
        <taxon>Bacteria</taxon>
        <taxon>Bacillati</taxon>
        <taxon>Actinomycetota</taxon>
        <taxon>Actinomycetes</taxon>
        <taxon>Kitasatosporales</taxon>
        <taxon>Streptomycetaceae</taxon>
        <taxon>Streptomyces</taxon>
    </lineage>
</organism>
<dbReference type="PANTHER" id="PTHR32015:SF1">
    <property type="entry name" value="LIPASE"/>
    <property type="match status" value="1"/>
</dbReference>
<evidence type="ECO:0000313" key="1">
    <source>
        <dbReference type="EMBL" id="QES54575.1"/>
    </source>
</evidence>
<dbReference type="GO" id="GO:0016042">
    <property type="term" value="P:lipid catabolic process"/>
    <property type="evidence" value="ECO:0007669"/>
    <property type="project" value="InterPro"/>
</dbReference>
<protein>
    <submittedName>
        <fullName evidence="1">Lipase</fullName>
    </submittedName>
</protein>
<evidence type="ECO:0000313" key="2">
    <source>
        <dbReference type="Proteomes" id="UP000324101"/>
    </source>
</evidence>